<feature type="non-terminal residue" evidence="2">
    <location>
        <position position="1"/>
    </location>
</feature>
<dbReference type="EMBL" id="CADCWG010000068">
    <property type="protein sequence ID" value="CAA9543907.1"/>
    <property type="molecule type" value="Genomic_DNA"/>
</dbReference>
<dbReference type="AlphaFoldDB" id="A0A6J4U9E3"/>
<accession>A0A6J4U9E3</accession>
<feature type="compositionally biased region" description="Basic and acidic residues" evidence="1">
    <location>
        <begin position="17"/>
        <end position="35"/>
    </location>
</feature>
<name>A0A6J4U9E3_9BACT</name>
<sequence>GPGTGGTARHLAQRLATRREAIRRPHHADPPRRMGDPVMALGTCYPTESRRRPGFL</sequence>
<gene>
    <name evidence="2" type="ORF">AVDCRST_MAG49-1243</name>
</gene>
<proteinExistence type="predicted"/>
<protein>
    <submittedName>
        <fullName evidence="2">Uncharacterized protein</fullName>
    </submittedName>
</protein>
<organism evidence="2">
    <name type="scientific">uncultured Thermomicrobiales bacterium</name>
    <dbReference type="NCBI Taxonomy" id="1645740"/>
    <lineage>
        <taxon>Bacteria</taxon>
        <taxon>Pseudomonadati</taxon>
        <taxon>Thermomicrobiota</taxon>
        <taxon>Thermomicrobia</taxon>
        <taxon>Thermomicrobiales</taxon>
        <taxon>environmental samples</taxon>
    </lineage>
</organism>
<feature type="region of interest" description="Disordered" evidence="1">
    <location>
        <begin position="1"/>
        <end position="56"/>
    </location>
</feature>
<evidence type="ECO:0000256" key="1">
    <source>
        <dbReference type="SAM" id="MobiDB-lite"/>
    </source>
</evidence>
<feature type="non-terminal residue" evidence="2">
    <location>
        <position position="56"/>
    </location>
</feature>
<reference evidence="2" key="1">
    <citation type="submission" date="2020-02" db="EMBL/GenBank/DDBJ databases">
        <authorList>
            <person name="Meier V. D."/>
        </authorList>
    </citation>
    <scope>NUCLEOTIDE SEQUENCE</scope>
    <source>
        <strain evidence="2">AVDCRST_MAG49</strain>
    </source>
</reference>
<evidence type="ECO:0000313" key="2">
    <source>
        <dbReference type="EMBL" id="CAA9543907.1"/>
    </source>
</evidence>